<reference evidence="8 9" key="1">
    <citation type="submission" date="2024-09" db="EMBL/GenBank/DDBJ databases">
        <title>A chromosome-level genome assembly of Gray's grenadier anchovy, Coilia grayii.</title>
        <authorList>
            <person name="Fu Z."/>
        </authorList>
    </citation>
    <scope>NUCLEOTIDE SEQUENCE [LARGE SCALE GENOMIC DNA]</scope>
    <source>
        <strain evidence="8">G4</strain>
        <tissue evidence="8">Muscle</tissue>
    </source>
</reference>
<evidence type="ECO:0000256" key="1">
    <source>
        <dbReference type="ARBA" id="ARBA00004613"/>
    </source>
</evidence>
<dbReference type="PROSITE" id="PS51233">
    <property type="entry name" value="VWFD"/>
    <property type="match status" value="3"/>
</dbReference>
<keyword evidence="5" id="KW-0325">Glycoprotein</keyword>
<dbReference type="SMART" id="SM00215">
    <property type="entry name" value="VWC_out"/>
    <property type="match status" value="2"/>
</dbReference>
<dbReference type="Gene3D" id="2.10.25.10">
    <property type="entry name" value="Laminin"/>
    <property type="match status" value="3"/>
</dbReference>
<dbReference type="PANTHER" id="PTHR11339">
    <property type="entry name" value="EXTRACELLULAR MATRIX GLYCOPROTEIN RELATED"/>
    <property type="match status" value="1"/>
</dbReference>
<proteinExistence type="predicted"/>
<comment type="caution">
    <text evidence="8">The sequence shown here is derived from an EMBL/GenBank/DDBJ whole genome shotgun (WGS) entry which is preliminary data.</text>
</comment>
<dbReference type="FunFam" id="2.10.25.10:FF:000674">
    <property type="entry name" value="Mucin-2"/>
    <property type="match status" value="1"/>
</dbReference>
<dbReference type="Pfam" id="PF08742">
    <property type="entry name" value="C8"/>
    <property type="match status" value="2"/>
</dbReference>
<evidence type="ECO:0000313" key="9">
    <source>
        <dbReference type="Proteomes" id="UP001591681"/>
    </source>
</evidence>
<feature type="signal peptide" evidence="6">
    <location>
        <begin position="1"/>
        <end position="26"/>
    </location>
</feature>
<feature type="domain" description="VWFD" evidence="7">
    <location>
        <begin position="32"/>
        <end position="203"/>
    </location>
</feature>
<feature type="domain" description="VWFD" evidence="7">
    <location>
        <begin position="807"/>
        <end position="980"/>
    </location>
</feature>
<evidence type="ECO:0000256" key="5">
    <source>
        <dbReference type="ARBA" id="ARBA00023180"/>
    </source>
</evidence>
<dbReference type="CDD" id="cd19941">
    <property type="entry name" value="TIL"/>
    <property type="match status" value="2"/>
</dbReference>
<dbReference type="InterPro" id="IPR014853">
    <property type="entry name" value="VWF/SSPO/ZAN-like_Cys-rich_dom"/>
</dbReference>
<gene>
    <name evidence="8" type="ORF">ACEWY4_001705</name>
</gene>
<protein>
    <recommendedName>
        <fullName evidence="7">VWFD domain-containing protein</fullName>
    </recommendedName>
</protein>
<keyword evidence="6" id="KW-0732">Signal</keyword>
<evidence type="ECO:0000256" key="2">
    <source>
        <dbReference type="ARBA" id="ARBA00022525"/>
    </source>
</evidence>
<dbReference type="InterPro" id="IPR001846">
    <property type="entry name" value="VWF_type-D"/>
</dbReference>
<dbReference type="Pfam" id="PF25962">
    <property type="entry name" value="TIL_OTOGL_Mucin"/>
    <property type="match status" value="1"/>
</dbReference>
<feature type="domain" description="VWFD" evidence="7">
    <location>
        <begin position="364"/>
        <end position="528"/>
    </location>
</feature>
<dbReference type="InterPro" id="IPR050780">
    <property type="entry name" value="Mucin_vWF_Thrombospondin_sf"/>
</dbReference>
<name>A0ABD1KTS2_9TELE</name>
<sequence>MHTATLSLSLWMALALSAGLLDSAAADSSSQRECKTYGSGVVQPFNGSAYHVKTSCSFTLTRFTHQGVQCDITAQRGLSGLVKRVEIVVNKIRTIVSQNGEITVENHRVSLPYDHTYQHIFPYGAYTRLSSTVLPLTVTWHNNTLGMDFIWVRLEGNSIGGMLGLCGELNIRANPPKLISEAVLEDATCVIKDSLEAENMKCAEFMSYAMPCLMLESEAYFHLCRKNAYGQPAISPVTCSFFWHVALRCGPASILWGLWRDVTQCPKPQCPGELTYQELGNAFISTCSNPAPRTSNQDMTNTCVCPQGKVLNDRAEGHHCVSLAECPCVHNSNTYLPGSYRRTKCQTCVCVNGRWECSEDICPKKCSIESPFVTTFDGKHYRLPGRCSYVAAQGLNWTLTIQFSERSINLQRVEFTVHHESYAFSHAAVMFQNQEIRDFHQTALATVFWQSSMFVQIKLLSGLSIQVQMSPEIQVYLYLPNTQNGTTEGLCGNFNWDSGDDFTTSSGIVENSAEPFALSWAMGACVSDISTICMDIDSEIFADEKCKQIRDPNGIFRSCYGHVPYDRYYQACISKTCQCQSGLQSCLCVALGNYAKACASVGMPVGNWRNATGCTVTCMANQVFDYSTQVCNRTCRSLAGPDPTCGLGAEPVEGCGCREGSYLNDHGSCSPRSQCQCHHIGGATPPGPALIDGRACYCEDGKLNCSEACVCQGGHVCVHCAYFPINTAQKTCDSLSKPVGSSEVCVTGCYCPDGQYEDHNGVCVSAGNCTCMFSGNVYGPGESVESNCKICTCSGGHWHCSGEPCPGRCQVFGNGQYQTFDFKWFRFDGNCQYTLVEDDCGSGTGTFAVRVESIPCCDEELTCSRAITVDLNGVSLVLADMSVQLLHSNSSAVGSSLQYSVHSVGLYTVASSPHLGITLIWDKHTRLTVLLEAWWRGRVCGLCGNFDSSETNDLLSRGSLLVSNALEFGNSWKTGTPPCSDVRNETFPCERHSYCANWAQRRCMIITGDTFKACHLKVDPGPYYEACVLEACSCEFEGKFLGFCTAVAAYAEACSEQDVCIRWRTPDLCPVFCDYYNKDGRCTWHYDPCGTAKTCGKNYFKGKLEGCYPRCPAQTPYYDENTGDCTTLQNCTCLFNGTVLSHGTRIRIPTEHCTCTEGTMHCAATNNNPTNYTNTNHHYHRAINNNINHNDFNNKATNYRTHNNHYYKRNNSYNHTIYNCNYTNRNHTTINYNSNYNSFNSTINYNSNHNNHFYNGNHTFNQTTTNYNSTCNNYNKNNYSHKTNYNCTHNNCCNCHYNGTYYHNNKHKLANHRDSIHNTINTHNDHNNDTYNHHKDYY</sequence>
<evidence type="ECO:0000259" key="7">
    <source>
        <dbReference type="PROSITE" id="PS51233"/>
    </source>
</evidence>
<evidence type="ECO:0000313" key="8">
    <source>
        <dbReference type="EMBL" id="KAL2102537.1"/>
    </source>
</evidence>
<dbReference type="Proteomes" id="UP001591681">
    <property type="component" value="Unassembled WGS sequence"/>
</dbReference>
<accession>A0ABD1KTS2</accession>
<evidence type="ECO:0000256" key="3">
    <source>
        <dbReference type="ARBA" id="ARBA00022737"/>
    </source>
</evidence>
<dbReference type="SMART" id="SM00832">
    <property type="entry name" value="C8"/>
    <property type="match status" value="2"/>
</dbReference>
<feature type="chain" id="PRO_5044773407" description="VWFD domain-containing protein" evidence="6">
    <location>
        <begin position="27"/>
        <end position="1338"/>
    </location>
</feature>
<dbReference type="Pfam" id="PF00094">
    <property type="entry name" value="VWD"/>
    <property type="match status" value="3"/>
</dbReference>
<dbReference type="InterPro" id="IPR058753">
    <property type="entry name" value="TIL_OTOGL_Mucin"/>
</dbReference>
<dbReference type="EMBL" id="JBHFQA010000002">
    <property type="protein sequence ID" value="KAL2102537.1"/>
    <property type="molecule type" value="Genomic_DNA"/>
</dbReference>
<dbReference type="SUPFAM" id="SSF57567">
    <property type="entry name" value="Serine protease inhibitors"/>
    <property type="match status" value="3"/>
</dbReference>
<keyword evidence="9" id="KW-1185">Reference proteome</keyword>
<dbReference type="InterPro" id="IPR036084">
    <property type="entry name" value="Ser_inhib-like_sf"/>
</dbReference>
<keyword evidence="4" id="KW-1015">Disulfide bond</keyword>
<organism evidence="8 9">
    <name type="scientific">Coilia grayii</name>
    <name type="common">Gray's grenadier anchovy</name>
    <dbReference type="NCBI Taxonomy" id="363190"/>
    <lineage>
        <taxon>Eukaryota</taxon>
        <taxon>Metazoa</taxon>
        <taxon>Chordata</taxon>
        <taxon>Craniata</taxon>
        <taxon>Vertebrata</taxon>
        <taxon>Euteleostomi</taxon>
        <taxon>Actinopterygii</taxon>
        <taxon>Neopterygii</taxon>
        <taxon>Teleostei</taxon>
        <taxon>Clupei</taxon>
        <taxon>Clupeiformes</taxon>
        <taxon>Clupeoidei</taxon>
        <taxon>Engraulidae</taxon>
        <taxon>Coilinae</taxon>
        <taxon>Coilia</taxon>
    </lineage>
</organism>
<dbReference type="PANTHER" id="PTHR11339:SF408">
    <property type="entry name" value="MUCIN-5B"/>
    <property type="match status" value="1"/>
</dbReference>
<comment type="subcellular location">
    <subcellularLocation>
        <location evidence="1">Secreted</location>
    </subcellularLocation>
</comment>
<evidence type="ECO:0000256" key="4">
    <source>
        <dbReference type="ARBA" id="ARBA00023157"/>
    </source>
</evidence>
<evidence type="ECO:0000256" key="6">
    <source>
        <dbReference type="SAM" id="SignalP"/>
    </source>
</evidence>
<dbReference type="SMART" id="SM00216">
    <property type="entry name" value="VWD"/>
    <property type="match status" value="3"/>
</dbReference>
<keyword evidence="2" id="KW-0964">Secreted</keyword>
<dbReference type="InterPro" id="IPR001007">
    <property type="entry name" value="VWF_dom"/>
</dbReference>
<keyword evidence="3" id="KW-0677">Repeat</keyword>